<keyword evidence="6 13" id="KW-0732">Signal</keyword>
<evidence type="ECO:0000256" key="10">
    <source>
        <dbReference type="ARBA" id="ARBA00023170"/>
    </source>
</evidence>
<keyword evidence="8 12" id="KW-1133">Transmembrane helix</keyword>
<feature type="domain" description="Leucine-rich repeat-containing N-terminal plant-type" evidence="14">
    <location>
        <begin position="39"/>
        <end position="72"/>
    </location>
</feature>
<evidence type="ECO:0000313" key="15">
    <source>
        <dbReference type="EMBL" id="PQM36198.1"/>
    </source>
</evidence>
<evidence type="ECO:0000256" key="4">
    <source>
        <dbReference type="ARBA" id="ARBA00022614"/>
    </source>
</evidence>
<comment type="subcellular location">
    <subcellularLocation>
        <location evidence="1">Cell membrane</location>
        <topology evidence="1">Single-pass type I membrane protein</topology>
    </subcellularLocation>
</comment>
<evidence type="ECO:0000256" key="1">
    <source>
        <dbReference type="ARBA" id="ARBA00004251"/>
    </source>
</evidence>
<dbReference type="Gene3D" id="3.80.10.10">
    <property type="entry name" value="Ribonuclease Inhibitor"/>
    <property type="match status" value="4"/>
</dbReference>
<evidence type="ECO:0000256" key="9">
    <source>
        <dbReference type="ARBA" id="ARBA00023136"/>
    </source>
</evidence>
<keyword evidence="11" id="KW-0325">Glycoprotein</keyword>
<evidence type="ECO:0000256" key="2">
    <source>
        <dbReference type="ARBA" id="ARBA00009592"/>
    </source>
</evidence>
<evidence type="ECO:0000256" key="6">
    <source>
        <dbReference type="ARBA" id="ARBA00022729"/>
    </source>
</evidence>
<evidence type="ECO:0000256" key="13">
    <source>
        <dbReference type="SAM" id="SignalP"/>
    </source>
</evidence>
<keyword evidence="5 12" id="KW-0812">Transmembrane</keyword>
<evidence type="ECO:0000256" key="3">
    <source>
        <dbReference type="ARBA" id="ARBA00022475"/>
    </source>
</evidence>
<evidence type="ECO:0000256" key="11">
    <source>
        <dbReference type="ARBA" id="ARBA00023180"/>
    </source>
</evidence>
<dbReference type="InterPro" id="IPR003591">
    <property type="entry name" value="Leu-rich_rpt_typical-subtyp"/>
</dbReference>
<dbReference type="InterPro" id="IPR013210">
    <property type="entry name" value="LRR_N_plant-typ"/>
</dbReference>
<dbReference type="STRING" id="2094558.A0A314UGT0"/>
<keyword evidence="16" id="KW-1185">Reference proteome</keyword>
<dbReference type="Pfam" id="PF13855">
    <property type="entry name" value="LRR_8"/>
    <property type="match status" value="1"/>
</dbReference>
<keyword evidence="10 15" id="KW-0675">Receptor</keyword>
<evidence type="ECO:0000256" key="5">
    <source>
        <dbReference type="ARBA" id="ARBA00022692"/>
    </source>
</evidence>
<keyword evidence="3" id="KW-1003">Cell membrane</keyword>
<keyword evidence="4" id="KW-0433">Leucine-rich repeat</keyword>
<protein>
    <submittedName>
        <fullName evidence="15">Receptor-like protein 2</fullName>
    </submittedName>
</protein>
<dbReference type="SMART" id="SM00369">
    <property type="entry name" value="LRR_TYP"/>
    <property type="match status" value="7"/>
</dbReference>
<dbReference type="InterPro" id="IPR046956">
    <property type="entry name" value="RLP23-like"/>
</dbReference>
<feature type="chain" id="PRO_5016437696" evidence="13">
    <location>
        <begin position="37"/>
        <end position="756"/>
    </location>
</feature>
<organism evidence="15 16">
    <name type="scientific">Prunus yedoensis var. nudiflora</name>
    <dbReference type="NCBI Taxonomy" id="2094558"/>
    <lineage>
        <taxon>Eukaryota</taxon>
        <taxon>Viridiplantae</taxon>
        <taxon>Streptophyta</taxon>
        <taxon>Embryophyta</taxon>
        <taxon>Tracheophyta</taxon>
        <taxon>Spermatophyta</taxon>
        <taxon>Magnoliopsida</taxon>
        <taxon>eudicotyledons</taxon>
        <taxon>Gunneridae</taxon>
        <taxon>Pentapetalae</taxon>
        <taxon>rosids</taxon>
        <taxon>fabids</taxon>
        <taxon>Rosales</taxon>
        <taxon>Rosaceae</taxon>
        <taxon>Amygdaloideae</taxon>
        <taxon>Amygdaleae</taxon>
        <taxon>Prunus</taxon>
    </lineage>
</organism>
<keyword evidence="7" id="KW-0677">Repeat</keyword>
<dbReference type="PANTHER" id="PTHR48063:SF46">
    <property type="entry name" value="LEUCINE-RICH REPEAT-CONTAINING N-TERMINAL PLANT-TYPE DOMAIN-CONTAINING PROTEIN"/>
    <property type="match status" value="1"/>
</dbReference>
<name>A0A314UGT0_PRUYE</name>
<feature type="transmembrane region" description="Helical" evidence="12">
    <location>
        <begin position="698"/>
        <end position="720"/>
    </location>
</feature>
<dbReference type="Proteomes" id="UP000250321">
    <property type="component" value="Unassembled WGS sequence"/>
</dbReference>
<dbReference type="Pfam" id="PF08263">
    <property type="entry name" value="LRRNT_2"/>
    <property type="match status" value="1"/>
</dbReference>
<comment type="similarity">
    <text evidence="2">Belongs to the RLP family.</text>
</comment>
<dbReference type="InterPro" id="IPR001611">
    <property type="entry name" value="Leu-rich_rpt"/>
</dbReference>
<dbReference type="AlphaFoldDB" id="A0A314UGT0"/>
<sequence length="756" mass="83608">MAVPQRTSMLVELHHSKQFCFFLILVFSSTISTNHACNQTERSSLLSLALNLSSPTLNWNSDNCCSWEGITCKDGWVTQLLLPSKGLKGGGFPFSVGSLTHLTHLNLSHNSLYGSLEIGFLLSLNRLEILDLSYNLLSGELPYSLPSSSNIHVVDLSSNRFHGAIASSFFQHAWNLTSFNVSNNTFIGFIPSSICLHSSPFIRVLDFSLNKFSGKISPGLGECSKLLVFRAGYNNLSGELPDDIYNATTLQEIALPMNSLNGPVSDRIVNFTNLAVLDLYHNNLIGKLPKNTGKLSTLKLMLLHFNNLEGSLPPSLMNCTSLIELNLGFNNFEGEISTLNFSKLSQLSKLDLGSNSFSGHLPISLYSSKSLKAIRLSSNYLEGQIQPEILSLKSLSYLSLGANELTNVTGAMKILMGSKSLATLLLPYSFVGEEMPTDEDMVGFDGFENLRILALGDCDLTGQIPMWLYKLKKLEILDMPFNRITGSIPSWLGTLPRLFYINLDSNLISGEFPKELCKLPMLVSEQVAAQVDHNFLELPIFIQPDGAQALQYTYLSFLPPSIYLHNNSISGSIPVEIGGLQLLHALDLSNNNFSGEIPDQISNLKNMDTLDLSVNHLSGKIPTSLRSLNFLSFFNVSYNNLEGPIPTSTQLQGFNASAFEGNQKLCGAPLPNECLGTNGIDAGNKNNQDVDNGHEIPWFYISLALGFIVGFWGVCGPLMFKKIWRYAYFQFLDNVQDRLYVMITVCMTRMQRRVRI</sequence>
<proteinExistence type="inferred from homology"/>
<dbReference type="InterPro" id="IPR032675">
    <property type="entry name" value="LRR_dom_sf"/>
</dbReference>
<dbReference type="EMBL" id="PJQY01003574">
    <property type="protein sequence ID" value="PQM36198.1"/>
    <property type="molecule type" value="Genomic_DNA"/>
</dbReference>
<dbReference type="GO" id="GO:0005886">
    <property type="term" value="C:plasma membrane"/>
    <property type="evidence" value="ECO:0007669"/>
    <property type="project" value="UniProtKB-SubCell"/>
</dbReference>
<keyword evidence="9 12" id="KW-0472">Membrane</keyword>
<dbReference type="PANTHER" id="PTHR48063">
    <property type="entry name" value="LRR RECEPTOR-LIKE KINASE"/>
    <property type="match status" value="1"/>
</dbReference>
<gene>
    <name evidence="15" type="ORF">Pyn_34992</name>
</gene>
<feature type="signal peptide" evidence="13">
    <location>
        <begin position="1"/>
        <end position="36"/>
    </location>
</feature>
<evidence type="ECO:0000259" key="14">
    <source>
        <dbReference type="Pfam" id="PF08263"/>
    </source>
</evidence>
<dbReference type="Pfam" id="PF00560">
    <property type="entry name" value="LRR_1"/>
    <property type="match status" value="5"/>
</dbReference>
<dbReference type="FunFam" id="3.80.10.10:FF:000213">
    <property type="entry name" value="Tyrosine-sulfated glycopeptide receptor 1"/>
    <property type="match status" value="1"/>
</dbReference>
<comment type="caution">
    <text evidence="15">The sequence shown here is derived from an EMBL/GenBank/DDBJ whole genome shotgun (WGS) entry which is preliminary data.</text>
</comment>
<reference evidence="15 16" key="1">
    <citation type="submission" date="2018-02" db="EMBL/GenBank/DDBJ databases">
        <title>Draft genome of wild Prunus yedoensis var. nudiflora.</title>
        <authorList>
            <person name="Baek S."/>
            <person name="Kim J.-H."/>
            <person name="Choi K."/>
            <person name="Kim G.-B."/>
            <person name="Cho A."/>
            <person name="Jang H."/>
            <person name="Shin C.-H."/>
            <person name="Yu H.-J."/>
            <person name="Mun J.-H."/>
        </authorList>
    </citation>
    <scope>NUCLEOTIDE SEQUENCE [LARGE SCALE GENOMIC DNA]</scope>
    <source>
        <strain evidence="16">cv. Jeju island</strain>
        <tissue evidence="15">Leaf</tissue>
    </source>
</reference>
<dbReference type="SUPFAM" id="SSF52058">
    <property type="entry name" value="L domain-like"/>
    <property type="match status" value="3"/>
</dbReference>
<evidence type="ECO:0000256" key="12">
    <source>
        <dbReference type="SAM" id="Phobius"/>
    </source>
</evidence>
<dbReference type="FunFam" id="3.80.10.10:FF:000041">
    <property type="entry name" value="LRR receptor-like serine/threonine-protein kinase ERECTA"/>
    <property type="match status" value="1"/>
</dbReference>
<dbReference type="OrthoDB" id="1740823at2759"/>
<evidence type="ECO:0000313" key="16">
    <source>
        <dbReference type="Proteomes" id="UP000250321"/>
    </source>
</evidence>
<evidence type="ECO:0000256" key="7">
    <source>
        <dbReference type="ARBA" id="ARBA00022737"/>
    </source>
</evidence>
<evidence type="ECO:0000256" key="8">
    <source>
        <dbReference type="ARBA" id="ARBA00022989"/>
    </source>
</evidence>
<accession>A0A314UGT0</accession>